<dbReference type="PANTHER" id="PTHR43157:SF31">
    <property type="entry name" value="PHOSPHATIDYLINOSITOL-GLYCAN BIOSYNTHESIS CLASS F PROTEIN"/>
    <property type="match status" value="1"/>
</dbReference>
<evidence type="ECO:0000256" key="2">
    <source>
        <dbReference type="SAM" id="MobiDB-lite"/>
    </source>
</evidence>
<dbReference type="InterPro" id="IPR036291">
    <property type="entry name" value="NAD(P)-bd_dom_sf"/>
</dbReference>
<sequence>MASMSAWTAADIPDQTGRTAIITGANSGLGLVTATELARHGADVILAVRNTSAGETVAASIRAETRNATVSVRQLDLASLDSVRAFADRASDELDRIDLLVNNAGLVILGDRQTTSDCFELHFGTNHLGHFALTGRLLPLLERGQSPRVVSLSSLSHKGAHLDFADLMFEKTWDASAAYGASKLANTIFGIELDRRLRAAGSPIISTLAHPGVSRSNLTPRAWENRGVVGKLIASAYAAMNTQPTEQGALPQLYAATAEGVHGGQFFGPNGNNEQRGNPTEVQATAEANDPSVGKRLWEVSERLTHVDYLDA</sequence>
<evidence type="ECO:0000313" key="4">
    <source>
        <dbReference type="Proteomes" id="UP000007947"/>
    </source>
</evidence>
<protein>
    <submittedName>
        <fullName evidence="3">Oxidoreductase</fullName>
    </submittedName>
</protein>
<dbReference type="NCBIfam" id="NF004846">
    <property type="entry name" value="PRK06197.1"/>
    <property type="match status" value="1"/>
</dbReference>
<dbReference type="STRING" id="1032480.MLP_00280"/>
<reference evidence="3 4" key="1">
    <citation type="submission" date="2011-05" db="EMBL/GenBank/DDBJ databases">
        <title>Whole genome sequence of Microlunatus phosphovorus NM-1.</title>
        <authorList>
            <person name="Hosoyama A."/>
            <person name="Sasaki K."/>
            <person name="Harada T."/>
            <person name="Igarashi R."/>
            <person name="Kawakoshi A."/>
            <person name="Sasagawa M."/>
            <person name="Fukada J."/>
            <person name="Nakamura S."/>
            <person name="Katano Y."/>
            <person name="Hanada S."/>
            <person name="Kamagata Y."/>
            <person name="Nakamura N."/>
            <person name="Yamazaki S."/>
            <person name="Fujita N."/>
        </authorList>
    </citation>
    <scope>NUCLEOTIDE SEQUENCE [LARGE SCALE GENOMIC DNA]</scope>
    <source>
        <strain evidence="4">ATCC 700054 / DSM 10555 / JCM 9379 / NBRC 101784 / NCIMB 13414 / VKM Ac-1990 / NM-1</strain>
    </source>
</reference>
<dbReference type="PANTHER" id="PTHR43157">
    <property type="entry name" value="PHOSPHATIDYLINOSITOL-GLYCAN BIOSYNTHESIS CLASS F PROTEIN-RELATED"/>
    <property type="match status" value="1"/>
</dbReference>
<keyword evidence="1" id="KW-0560">Oxidoreductase</keyword>
<dbReference type="Proteomes" id="UP000007947">
    <property type="component" value="Chromosome"/>
</dbReference>
<dbReference type="GO" id="GO:0016491">
    <property type="term" value="F:oxidoreductase activity"/>
    <property type="evidence" value="ECO:0007669"/>
    <property type="project" value="UniProtKB-KW"/>
</dbReference>
<dbReference type="Gene3D" id="3.40.50.720">
    <property type="entry name" value="NAD(P)-binding Rossmann-like Domain"/>
    <property type="match status" value="1"/>
</dbReference>
<organism evidence="3 4">
    <name type="scientific">Microlunatus phosphovorus (strain ATCC 700054 / DSM 10555 / JCM 9379 / NBRC 101784 / NCIMB 13414 / VKM Ac-1990 / NM-1)</name>
    <dbReference type="NCBI Taxonomy" id="1032480"/>
    <lineage>
        <taxon>Bacteria</taxon>
        <taxon>Bacillati</taxon>
        <taxon>Actinomycetota</taxon>
        <taxon>Actinomycetes</taxon>
        <taxon>Propionibacteriales</taxon>
        <taxon>Propionibacteriaceae</taxon>
        <taxon>Microlunatus</taxon>
    </lineage>
</organism>
<dbReference type="InterPro" id="IPR002347">
    <property type="entry name" value="SDR_fam"/>
</dbReference>
<dbReference type="HOGENOM" id="CLU_010194_44_2_11"/>
<evidence type="ECO:0000256" key="1">
    <source>
        <dbReference type="ARBA" id="ARBA00023002"/>
    </source>
</evidence>
<dbReference type="eggNOG" id="COG1028">
    <property type="taxonomic scope" value="Bacteria"/>
</dbReference>
<dbReference type="KEGG" id="mph:MLP_00280"/>
<dbReference type="NCBIfam" id="NF004513">
    <property type="entry name" value="PRK05854.1"/>
    <property type="match status" value="1"/>
</dbReference>
<dbReference type="CDD" id="cd05327">
    <property type="entry name" value="retinol-DH_like_SDR_c_like"/>
    <property type="match status" value="1"/>
</dbReference>
<gene>
    <name evidence="3" type="ordered locus">MLP_00280</name>
</gene>
<dbReference type="PRINTS" id="PR00081">
    <property type="entry name" value="GDHRDH"/>
</dbReference>
<dbReference type="AlphaFoldDB" id="F5XGD5"/>
<dbReference type="EMBL" id="AP012204">
    <property type="protein sequence ID" value="BAK33042.1"/>
    <property type="molecule type" value="Genomic_DNA"/>
</dbReference>
<keyword evidence="4" id="KW-1185">Reference proteome</keyword>
<dbReference type="Pfam" id="PF00106">
    <property type="entry name" value="adh_short"/>
    <property type="match status" value="1"/>
</dbReference>
<accession>F5XGD5</accession>
<feature type="region of interest" description="Disordered" evidence="2">
    <location>
        <begin position="264"/>
        <end position="290"/>
    </location>
</feature>
<evidence type="ECO:0000313" key="3">
    <source>
        <dbReference type="EMBL" id="BAK33042.1"/>
    </source>
</evidence>
<name>F5XGD5_MICPN</name>
<dbReference type="SUPFAM" id="SSF51735">
    <property type="entry name" value="NAD(P)-binding Rossmann-fold domains"/>
    <property type="match status" value="1"/>
</dbReference>
<feature type="compositionally biased region" description="Polar residues" evidence="2">
    <location>
        <begin position="270"/>
        <end position="283"/>
    </location>
</feature>
<proteinExistence type="predicted"/>